<evidence type="ECO:0000313" key="5">
    <source>
        <dbReference type="EMBL" id="OPE45089.1"/>
    </source>
</evidence>
<feature type="domain" description="Methyltransferase" evidence="4">
    <location>
        <begin position="44"/>
        <end position="138"/>
    </location>
</feature>
<dbReference type="SUPFAM" id="SSF53335">
    <property type="entry name" value="S-adenosyl-L-methionine-dependent methyltransferases"/>
    <property type="match status" value="1"/>
</dbReference>
<dbReference type="EMBL" id="MIJD01000554">
    <property type="protein sequence ID" value="OPE45089.1"/>
    <property type="molecule type" value="Genomic_DNA"/>
</dbReference>
<dbReference type="RefSeq" id="WP_073855794.1">
    <property type="nucleotide sequence ID" value="NZ_BAAATC010000019.1"/>
</dbReference>
<sequence length="222" mass="23625">MAEVMDWDAAYSDHVFAGPPPWNIGEAQPEIVALVDAGKITGPVLDAGCGVGDVSLALAEHGYDVVGADISTVAIEAATRAAAARNLTNVRFVQGDLRTLTVDGEPFNTIVDCTLFHSLPVEAREDYLRGVHQVSAPGAVLHMLVFTTDALPPDSPFPVPNLVTEAELREVVSRVWTIENVAPAFVAVKLPDVPNLPEHSFDSDDKGRVKLPALLLSARKTG</sequence>
<dbReference type="PANTHER" id="PTHR43464:SF19">
    <property type="entry name" value="UBIQUINONE BIOSYNTHESIS O-METHYLTRANSFERASE, MITOCHONDRIAL"/>
    <property type="match status" value="1"/>
</dbReference>
<dbReference type="Pfam" id="PF13649">
    <property type="entry name" value="Methyltransf_25"/>
    <property type="match status" value="1"/>
</dbReference>
<evidence type="ECO:0000256" key="1">
    <source>
        <dbReference type="ARBA" id="ARBA00022603"/>
    </source>
</evidence>
<dbReference type="Gene3D" id="3.40.50.150">
    <property type="entry name" value="Vaccinia Virus protein VP39"/>
    <property type="match status" value="1"/>
</dbReference>
<organism evidence="5 6">
    <name type="scientific">Mycolicibacterium diernhoferi</name>
    <dbReference type="NCBI Taxonomy" id="1801"/>
    <lineage>
        <taxon>Bacteria</taxon>
        <taxon>Bacillati</taxon>
        <taxon>Actinomycetota</taxon>
        <taxon>Actinomycetes</taxon>
        <taxon>Mycobacteriales</taxon>
        <taxon>Mycobacteriaceae</taxon>
        <taxon>Mycolicibacterium</taxon>
    </lineage>
</organism>
<dbReference type="GO" id="GO:0008168">
    <property type="term" value="F:methyltransferase activity"/>
    <property type="evidence" value="ECO:0007669"/>
    <property type="project" value="UniProtKB-KW"/>
</dbReference>
<protein>
    <submittedName>
        <fullName evidence="5">SAM-dependent methyltransferase</fullName>
    </submittedName>
</protein>
<evidence type="ECO:0000259" key="4">
    <source>
        <dbReference type="Pfam" id="PF13649"/>
    </source>
</evidence>
<accession>A0A1Q4HFQ0</accession>
<dbReference type="PANTHER" id="PTHR43464">
    <property type="entry name" value="METHYLTRANSFERASE"/>
    <property type="match status" value="1"/>
</dbReference>
<name>A0A1Q4HFQ0_9MYCO</name>
<dbReference type="AlphaFoldDB" id="A0A1Q4HFQ0"/>
<proteinExistence type="predicted"/>
<evidence type="ECO:0000256" key="3">
    <source>
        <dbReference type="ARBA" id="ARBA00022691"/>
    </source>
</evidence>
<comment type="caution">
    <text evidence="5">The sequence shown here is derived from an EMBL/GenBank/DDBJ whole genome shotgun (WGS) entry which is preliminary data.</text>
</comment>
<dbReference type="CDD" id="cd02440">
    <property type="entry name" value="AdoMet_MTases"/>
    <property type="match status" value="1"/>
</dbReference>
<dbReference type="STRING" id="1801.BRW64_08470"/>
<dbReference type="GO" id="GO:0032259">
    <property type="term" value="P:methylation"/>
    <property type="evidence" value="ECO:0007669"/>
    <property type="project" value="UniProtKB-KW"/>
</dbReference>
<keyword evidence="2 5" id="KW-0808">Transferase</keyword>
<reference evidence="5 6" key="1">
    <citation type="submission" date="2016-09" db="EMBL/GenBank/DDBJ databases">
        <title>genome sequences of unsequenced Mycobacteria.</title>
        <authorList>
            <person name="Greninger A.L."/>
            <person name="Jerome K.R."/>
            <person name="Mcnair B."/>
            <person name="Wallis C."/>
            <person name="Fang F."/>
        </authorList>
    </citation>
    <scope>NUCLEOTIDE SEQUENCE [LARGE SCALE GENOMIC DNA]</scope>
    <source>
        <strain evidence="5 6">BM1</strain>
    </source>
</reference>
<evidence type="ECO:0000256" key="2">
    <source>
        <dbReference type="ARBA" id="ARBA00022679"/>
    </source>
</evidence>
<dbReference type="Proteomes" id="UP000191039">
    <property type="component" value="Unassembled WGS sequence"/>
</dbReference>
<dbReference type="InterPro" id="IPR041698">
    <property type="entry name" value="Methyltransf_25"/>
</dbReference>
<evidence type="ECO:0000313" key="6">
    <source>
        <dbReference type="Proteomes" id="UP000191039"/>
    </source>
</evidence>
<gene>
    <name evidence="5" type="ORF">BV510_29190</name>
</gene>
<keyword evidence="1 5" id="KW-0489">Methyltransferase</keyword>
<dbReference type="InterPro" id="IPR029063">
    <property type="entry name" value="SAM-dependent_MTases_sf"/>
</dbReference>
<keyword evidence="3" id="KW-0949">S-adenosyl-L-methionine</keyword>